<reference evidence="2 3" key="2">
    <citation type="submission" date="2017-10" db="EMBL/GenBank/DDBJ databases">
        <authorList>
            <person name="Banno H."/>
            <person name="Chua N.-H."/>
        </authorList>
    </citation>
    <scope>NUCLEOTIDE SEQUENCE [LARGE SCALE GENOMIC DNA]</scope>
    <source>
        <strain evidence="2 3">JK623</strain>
    </source>
</reference>
<dbReference type="NCBIfam" id="TIGR03936">
    <property type="entry name" value="sam_1_link_chp"/>
    <property type="match status" value="1"/>
</dbReference>
<gene>
    <name evidence="2" type="ORF">CSX02_04640</name>
</gene>
<dbReference type="AlphaFoldDB" id="A0A2G3E4K1"/>
<evidence type="ECO:0000259" key="1">
    <source>
        <dbReference type="Pfam" id="PF10105"/>
    </source>
</evidence>
<protein>
    <submittedName>
        <fullName evidence="2">Fe-S oxidoreductase</fullName>
    </submittedName>
</protein>
<dbReference type="InterPro" id="IPR018768">
    <property type="entry name" value="DUF2344"/>
</dbReference>
<keyword evidence="3" id="KW-1185">Reference proteome</keyword>
<sequence length="238" mass="27087">MKIRIKFQKSGVMKFVGHLDMMRYFQRAIRRAEIDICYSEGFSPHQKMSFASPLGVGITSDGEYLDIDVNSTKSTAESLAALNKTMVEGIRIVGYRQLPEHAKTSMAIIAAGRYTMTYKEGYDSPYTYEEWKQVLKEQFFDQDQFVILKKTKKSEREVDLKPLVFDFDVTEDDNIGFSLCVSTGSTDNLKPELVISSIYEKLGLTFDPLAFQIHRVDLYTKTGDGQFLSLGEMGEEIV</sequence>
<evidence type="ECO:0000313" key="2">
    <source>
        <dbReference type="EMBL" id="PHU38090.1"/>
    </source>
</evidence>
<name>A0A2G3E4K1_9FIRM</name>
<dbReference type="Pfam" id="PF10105">
    <property type="entry name" value="DUF2344"/>
    <property type="match status" value="1"/>
</dbReference>
<feature type="domain" description="DUF2344" evidence="1">
    <location>
        <begin position="2"/>
        <end position="191"/>
    </location>
</feature>
<dbReference type="RefSeq" id="WP_099385813.1">
    <property type="nucleotide sequence ID" value="NZ_JANSWH010000099.1"/>
</dbReference>
<accession>A0A2G3E4K1</accession>
<evidence type="ECO:0000313" key="3">
    <source>
        <dbReference type="Proteomes" id="UP000224563"/>
    </source>
</evidence>
<reference evidence="2 3" key="1">
    <citation type="submission" date="2017-10" db="EMBL/GenBank/DDBJ databases">
        <title>Resolving the taxonomy of Roseburia spp., Eubacterium rectale and Agathobacter spp. through phylogenomic analysis.</title>
        <authorList>
            <person name="Sheridan P.O."/>
            <person name="Walker A.W."/>
            <person name="Duncan S.H."/>
            <person name="Scott K.P."/>
            <person name="Toole P.W.O."/>
            <person name="Luis P."/>
            <person name="Flint H.J."/>
        </authorList>
    </citation>
    <scope>NUCLEOTIDE SEQUENCE [LARGE SCALE GENOMIC DNA]</scope>
    <source>
        <strain evidence="2 3">JK623</strain>
    </source>
</reference>
<dbReference type="EMBL" id="PDYG01000016">
    <property type="protein sequence ID" value="PHU38090.1"/>
    <property type="molecule type" value="Genomic_DNA"/>
</dbReference>
<comment type="caution">
    <text evidence="2">The sequence shown here is derived from an EMBL/GenBank/DDBJ whole genome shotgun (WGS) entry which is preliminary data.</text>
</comment>
<organism evidence="2 3">
    <name type="scientific">Agathobacter ruminis</name>
    <dbReference type="NCBI Taxonomy" id="1712665"/>
    <lineage>
        <taxon>Bacteria</taxon>
        <taxon>Bacillati</taxon>
        <taxon>Bacillota</taxon>
        <taxon>Clostridia</taxon>
        <taxon>Lachnospirales</taxon>
        <taxon>Lachnospiraceae</taxon>
        <taxon>Agathobacter</taxon>
    </lineage>
</organism>
<proteinExistence type="predicted"/>
<dbReference type="Proteomes" id="UP000224563">
    <property type="component" value="Unassembled WGS sequence"/>
</dbReference>